<feature type="region of interest" description="Disordered" evidence="1">
    <location>
        <begin position="18"/>
        <end position="48"/>
    </location>
</feature>
<organism evidence="2 3">
    <name type="scientific">Hypholoma sublateritium (strain FD-334 SS-4)</name>
    <dbReference type="NCBI Taxonomy" id="945553"/>
    <lineage>
        <taxon>Eukaryota</taxon>
        <taxon>Fungi</taxon>
        <taxon>Dikarya</taxon>
        <taxon>Basidiomycota</taxon>
        <taxon>Agaricomycotina</taxon>
        <taxon>Agaricomycetes</taxon>
        <taxon>Agaricomycetidae</taxon>
        <taxon>Agaricales</taxon>
        <taxon>Agaricineae</taxon>
        <taxon>Strophariaceae</taxon>
        <taxon>Hypholoma</taxon>
    </lineage>
</organism>
<dbReference type="EMBL" id="KN817566">
    <property type="protein sequence ID" value="KJA20591.1"/>
    <property type="molecule type" value="Genomic_DNA"/>
</dbReference>
<gene>
    <name evidence="2" type="ORF">HYPSUDRAFT_203724</name>
</gene>
<evidence type="ECO:0000313" key="3">
    <source>
        <dbReference type="Proteomes" id="UP000054270"/>
    </source>
</evidence>
<keyword evidence="3" id="KW-1185">Reference proteome</keyword>
<reference evidence="3" key="1">
    <citation type="submission" date="2014-04" db="EMBL/GenBank/DDBJ databases">
        <title>Evolutionary Origins and Diversification of the Mycorrhizal Mutualists.</title>
        <authorList>
            <consortium name="DOE Joint Genome Institute"/>
            <consortium name="Mycorrhizal Genomics Consortium"/>
            <person name="Kohler A."/>
            <person name="Kuo A."/>
            <person name="Nagy L.G."/>
            <person name="Floudas D."/>
            <person name="Copeland A."/>
            <person name="Barry K.W."/>
            <person name="Cichocki N."/>
            <person name="Veneault-Fourrey C."/>
            <person name="LaButti K."/>
            <person name="Lindquist E.A."/>
            <person name="Lipzen A."/>
            <person name="Lundell T."/>
            <person name="Morin E."/>
            <person name="Murat C."/>
            <person name="Riley R."/>
            <person name="Ohm R."/>
            <person name="Sun H."/>
            <person name="Tunlid A."/>
            <person name="Henrissat B."/>
            <person name="Grigoriev I.V."/>
            <person name="Hibbett D.S."/>
            <person name="Martin F."/>
        </authorList>
    </citation>
    <scope>NUCLEOTIDE SEQUENCE [LARGE SCALE GENOMIC DNA]</scope>
    <source>
        <strain evidence="3">FD-334 SS-4</strain>
    </source>
</reference>
<accession>A0A0D2NVP6</accession>
<dbReference type="Proteomes" id="UP000054270">
    <property type="component" value="Unassembled WGS sequence"/>
</dbReference>
<sequence>MEHTRIFRSTLGRVRTAAPHLSKSKGNRRIAEKNAQPPNEAEYDSDEINSKGAMNNSCLSIVDSSEFVEPPGWYIGRLFYVVTRGSAVGIFHNLEDVYRHTDPFTTSHFEISKTWKGAVVIWDLAYYARTIVLLEDESRKAIRRLMTRTPEPHLELEMPTTSRTLVPNRLASLVQTTNSGTSTAVLSAPKKRLQSVIVISDSDSDSDIEITYPKKIQKVNDHYELTDDENGEPYLRKTYDAARNKWL</sequence>
<dbReference type="AlphaFoldDB" id="A0A0D2NVP6"/>
<name>A0A0D2NVP6_HYPSF</name>
<evidence type="ECO:0000256" key="1">
    <source>
        <dbReference type="SAM" id="MobiDB-lite"/>
    </source>
</evidence>
<proteinExistence type="predicted"/>
<evidence type="ECO:0000313" key="2">
    <source>
        <dbReference type="EMBL" id="KJA20591.1"/>
    </source>
</evidence>
<protein>
    <submittedName>
        <fullName evidence="2">Uncharacterized protein</fullName>
    </submittedName>
</protein>